<feature type="region of interest" description="Disordered" evidence="1">
    <location>
        <begin position="1"/>
        <end position="24"/>
    </location>
</feature>
<keyword evidence="3" id="KW-1185">Reference proteome</keyword>
<evidence type="ECO:0000313" key="2">
    <source>
        <dbReference type="EMBL" id="UQC74439.1"/>
    </source>
</evidence>
<feature type="region of interest" description="Disordered" evidence="1">
    <location>
        <begin position="75"/>
        <end position="104"/>
    </location>
</feature>
<evidence type="ECO:0000256" key="1">
    <source>
        <dbReference type="SAM" id="MobiDB-lite"/>
    </source>
</evidence>
<evidence type="ECO:0000313" key="3">
    <source>
        <dbReference type="Proteomes" id="UP000830671"/>
    </source>
</evidence>
<name>A0A9Q8W8U7_9PEZI</name>
<accession>A0A9Q8W8U7</accession>
<dbReference type="Proteomes" id="UP000830671">
    <property type="component" value="Chromosome 1"/>
</dbReference>
<organism evidence="2 3">
    <name type="scientific">Colletotrichum lupini</name>
    <dbReference type="NCBI Taxonomy" id="145971"/>
    <lineage>
        <taxon>Eukaryota</taxon>
        <taxon>Fungi</taxon>
        <taxon>Dikarya</taxon>
        <taxon>Ascomycota</taxon>
        <taxon>Pezizomycotina</taxon>
        <taxon>Sordariomycetes</taxon>
        <taxon>Hypocreomycetidae</taxon>
        <taxon>Glomerellales</taxon>
        <taxon>Glomerellaceae</taxon>
        <taxon>Colletotrichum</taxon>
        <taxon>Colletotrichum acutatum species complex</taxon>
    </lineage>
</organism>
<dbReference type="AlphaFoldDB" id="A0A9Q8W8U7"/>
<reference evidence="2" key="1">
    <citation type="journal article" date="2021" name="Mol. Plant Microbe Interact.">
        <title>Complete Genome Sequence of the Plant-Pathogenic Fungus Colletotrichum lupini.</title>
        <authorList>
            <person name="Baroncelli R."/>
            <person name="Pensec F."/>
            <person name="Da Lio D."/>
            <person name="Boufleur T."/>
            <person name="Vicente I."/>
            <person name="Sarrocco S."/>
            <person name="Picot A."/>
            <person name="Baraldi E."/>
            <person name="Sukno S."/>
            <person name="Thon M."/>
            <person name="Le Floch G."/>
        </authorList>
    </citation>
    <scope>NUCLEOTIDE SEQUENCE</scope>
    <source>
        <strain evidence="2">IMI 504893</strain>
    </source>
</reference>
<dbReference type="EMBL" id="CP019471">
    <property type="protein sequence ID" value="UQC74439.1"/>
    <property type="molecule type" value="Genomic_DNA"/>
</dbReference>
<protein>
    <submittedName>
        <fullName evidence="2">Uncharacterized protein</fullName>
    </submittedName>
</protein>
<dbReference type="KEGG" id="clup:CLUP02_01090"/>
<dbReference type="GeneID" id="73335142"/>
<proteinExistence type="predicted"/>
<dbReference type="RefSeq" id="XP_049136089.1">
    <property type="nucleotide sequence ID" value="XM_049280132.1"/>
</dbReference>
<feature type="compositionally biased region" description="Polar residues" evidence="1">
    <location>
        <begin position="88"/>
        <end position="104"/>
    </location>
</feature>
<gene>
    <name evidence="2" type="ORF">CLUP02_01090</name>
</gene>
<sequence length="104" mass="11490">MSSPGSSPDHGIDSTVPRINPVDKHIPRQSQLARFQQEHLQDGNTLVPLSHNPRDLKSAIDHHRSRATRAIKTFQQSFTKHKSDDSTDSPTNKTSSTGVNYGSC</sequence>